<evidence type="ECO:0000256" key="13">
    <source>
        <dbReference type="SAM" id="Phobius"/>
    </source>
</evidence>
<dbReference type="InterPro" id="IPR012187">
    <property type="entry name" value="Disulphide_bond_form_BdbC"/>
</dbReference>
<evidence type="ECO:0000256" key="3">
    <source>
        <dbReference type="ARBA" id="ARBA00022448"/>
    </source>
</evidence>
<comment type="similarity">
    <text evidence="2 12">Belongs to the DsbB family. BdbC subfamily.</text>
</comment>
<evidence type="ECO:0000256" key="9">
    <source>
        <dbReference type="ARBA" id="ARBA00023157"/>
    </source>
</evidence>
<dbReference type="PANTHER" id="PTHR43469">
    <property type="entry name" value="DISULFIDE FORMATION PROTEIN-RELATED"/>
    <property type="match status" value="1"/>
</dbReference>
<protein>
    <recommendedName>
        <fullName evidence="12">Probable disulfide formation protein</fullName>
    </recommendedName>
    <alternativeName>
        <fullName evidence="12">Disulfide oxidoreductase</fullName>
    </alternativeName>
    <alternativeName>
        <fullName evidence="12">Thiol-disulfide oxidoreductase</fullName>
    </alternativeName>
</protein>
<comment type="caution">
    <text evidence="12">Lacks conserved residue(s) required for the propagation of feature annotation.</text>
</comment>
<evidence type="ECO:0000256" key="1">
    <source>
        <dbReference type="ARBA" id="ARBA00004141"/>
    </source>
</evidence>
<keyword evidence="5 12" id="KW-0249">Electron transport</keyword>
<dbReference type="NCBIfam" id="NF002849">
    <property type="entry name" value="PRK03113.1"/>
    <property type="match status" value="1"/>
</dbReference>
<evidence type="ECO:0000256" key="8">
    <source>
        <dbReference type="ARBA" id="ARBA00023136"/>
    </source>
</evidence>
<sequence length="147" mass="16305">MKGRLNMSKKEENGLLFIWIVSAIATLGSLYFSEIRHYEPCKLCWIQRIFMYPIVIMTTVAFIQKNARIAVTTAVFSVVGGCISLYHYGIQKLSYLAENAPSCGAVSCTGQYINWLGFITIPFLALTAFILIAGASFYLIKASKAAK</sequence>
<evidence type="ECO:0000256" key="4">
    <source>
        <dbReference type="ARBA" id="ARBA00022692"/>
    </source>
</evidence>
<feature type="disulfide bond" description="Redox-active" evidence="12">
    <location>
        <begin position="41"/>
        <end position="44"/>
    </location>
</feature>
<keyword evidence="4 12" id="KW-0812">Transmembrane</keyword>
<evidence type="ECO:0000313" key="14">
    <source>
        <dbReference type="EMBL" id="SPT96748.1"/>
    </source>
</evidence>
<dbReference type="Proteomes" id="UP000251431">
    <property type="component" value="Unassembled WGS sequence"/>
</dbReference>
<feature type="transmembrane region" description="Helical" evidence="13">
    <location>
        <begin position="45"/>
        <end position="63"/>
    </location>
</feature>
<keyword evidence="6 12" id="KW-1133">Transmembrane helix</keyword>
<dbReference type="EMBL" id="UAQE01000001">
    <property type="protein sequence ID" value="SPT96748.1"/>
    <property type="molecule type" value="Genomic_DNA"/>
</dbReference>
<accession>A0A2X0XSM4</accession>
<evidence type="ECO:0000256" key="2">
    <source>
        <dbReference type="ARBA" id="ARBA00007602"/>
    </source>
</evidence>
<keyword evidence="7 12" id="KW-0560">Oxidoreductase</keyword>
<dbReference type="STRING" id="1421.A2J09_15190"/>
<evidence type="ECO:0000256" key="10">
    <source>
        <dbReference type="ARBA" id="ARBA00023186"/>
    </source>
</evidence>
<dbReference type="GO" id="GO:0005886">
    <property type="term" value="C:plasma membrane"/>
    <property type="evidence" value="ECO:0007669"/>
    <property type="project" value="UniProtKB-SubCell"/>
</dbReference>
<feature type="transmembrane region" description="Helical" evidence="13">
    <location>
        <begin position="70"/>
        <end position="89"/>
    </location>
</feature>
<keyword evidence="9 12" id="KW-1015">Disulfide bond</keyword>
<feature type="transmembrane region" description="Helical" evidence="13">
    <location>
        <begin position="115"/>
        <end position="140"/>
    </location>
</feature>
<dbReference type="AlphaFoldDB" id="A0A2X0XSM4"/>
<evidence type="ECO:0000256" key="6">
    <source>
        <dbReference type="ARBA" id="ARBA00022989"/>
    </source>
</evidence>
<keyword evidence="10 12" id="KW-0143">Chaperone</keyword>
<reference evidence="14 15" key="1">
    <citation type="submission" date="2018-06" db="EMBL/GenBank/DDBJ databases">
        <authorList>
            <consortium name="Pathogen Informatics"/>
            <person name="Doyle S."/>
        </authorList>
    </citation>
    <scope>NUCLEOTIDE SEQUENCE [LARGE SCALE GENOMIC DNA]</scope>
    <source>
        <strain evidence="14 15">NCTC7582</strain>
    </source>
</reference>
<evidence type="ECO:0000256" key="5">
    <source>
        <dbReference type="ARBA" id="ARBA00022982"/>
    </source>
</evidence>
<dbReference type="GO" id="GO:0015035">
    <property type="term" value="F:protein-disulfide reductase activity"/>
    <property type="evidence" value="ECO:0007669"/>
    <property type="project" value="UniProtKB-UniRule"/>
</dbReference>
<dbReference type="InterPro" id="IPR003752">
    <property type="entry name" value="DiS_bond_form_DsbB/BdbC"/>
</dbReference>
<dbReference type="SUPFAM" id="SSF158442">
    <property type="entry name" value="DsbB-like"/>
    <property type="match status" value="1"/>
</dbReference>
<name>A0A2X0XSM4_9BACI</name>
<dbReference type="HAMAP" id="MF_00287">
    <property type="entry name" value="BdbC"/>
    <property type="match status" value="1"/>
</dbReference>
<dbReference type="PIRSF" id="PIRSF036659">
    <property type="entry name" value="BdbC"/>
    <property type="match status" value="1"/>
</dbReference>
<comment type="subcellular location">
    <subcellularLocation>
        <location evidence="12">Cell membrane</location>
        <topology evidence="12">Multi-pass membrane protein</topology>
    </subcellularLocation>
    <subcellularLocation>
        <location evidence="1">Membrane</location>
        <topology evidence="1">Multi-pass membrane protein</topology>
    </subcellularLocation>
</comment>
<comment type="function">
    <text evidence="12">Required for disulfide bond formation in some proteins.</text>
</comment>
<proteinExistence type="inferred from homology"/>
<keyword evidence="3 12" id="KW-0813">Transport</keyword>
<dbReference type="PANTHER" id="PTHR43469:SF1">
    <property type="entry name" value="SPBETA PROPHAGE-DERIVED DISULFIDE BOND FORMATION PROTEIN B"/>
    <property type="match status" value="1"/>
</dbReference>
<keyword evidence="11 12" id="KW-0676">Redox-active center</keyword>
<evidence type="ECO:0000256" key="7">
    <source>
        <dbReference type="ARBA" id="ARBA00023002"/>
    </source>
</evidence>
<organism evidence="14 15">
    <name type="scientific">Lysinibacillus capsici</name>
    <dbReference type="NCBI Taxonomy" id="2115968"/>
    <lineage>
        <taxon>Bacteria</taxon>
        <taxon>Bacillati</taxon>
        <taxon>Bacillota</taxon>
        <taxon>Bacilli</taxon>
        <taxon>Bacillales</taxon>
        <taxon>Bacillaceae</taxon>
        <taxon>Lysinibacillus</taxon>
    </lineage>
</organism>
<dbReference type="InterPro" id="IPR023380">
    <property type="entry name" value="DsbB-like_sf"/>
</dbReference>
<dbReference type="GO" id="GO:0006457">
    <property type="term" value="P:protein folding"/>
    <property type="evidence" value="ECO:0007669"/>
    <property type="project" value="InterPro"/>
</dbReference>
<feature type="transmembrane region" description="Helical" evidence="13">
    <location>
        <begin position="12"/>
        <end position="33"/>
    </location>
</feature>
<gene>
    <name evidence="12 14" type="primary">bdbC</name>
    <name evidence="14" type="ORF">NCTC7582_00676</name>
</gene>
<evidence type="ECO:0000313" key="15">
    <source>
        <dbReference type="Proteomes" id="UP000251431"/>
    </source>
</evidence>
<keyword evidence="8 12" id="KW-0472">Membrane</keyword>
<evidence type="ECO:0000256" key="11">
    <source>
        <dbReference type="ARBA" id="ARBA00023284"/>
    </source>
</evidence>
<dbReference type="Pfam" id="PF02600">
    <property type="entry name" value="DsbB"/>
    <property type="match status" value="1"/>
</dbReference>
<evidence type="ECO:0000256" key="12">
    <source>
        <dbReference type="HAMAP-Rule" id="MF_00287"/>
    </source>
</evidence>
<keyword evidence="12" id="KW-1003">Cell membrane</keyword>
<dbReference type="Gene3D" id="1.20.1550.10">
    <property type="entry name" value="DsbB-like"/>
    <property type="match status" value="1"/>
</dbReference>